<evidence type="ECO:0000313" key="3">
    <source>
        <dbReference type="Proteomes" id="UP000027265"/>
    </source>
</evidence>
<reference evidence="3" key="1">
    <citation type="journal article" date="2014" name="Proc. Natl. Acad. Sci. U.S.A.">
        <title>Extensive sampling of basidiomycete genomes demonstrates inadequacy of the white-rot/brown-rot paradigm for wood decay fungi.</title>
        <authorList>
            <person name="Riley R."/>
            <person name="Salamov A.A."/>
            <person name="Brown D.W."/>
            <person name="Nagy L.G."/>
            <person name="Floudas D."/>
            <person name="Held B.W."/>
            <person name="Levasseur A."/>
            <person name="Lombard V."/>
            <person name="Morin E."/>
            <person name="Otillar R."/>
            <person name="Lindquist E.A."/>
            <person name="Sun H."/>
            <person name="LaButti K.M."/>
            <person name="Schmutz J."/>
            <person name="Jabbour D."/>
            <person name="Luo H."/>
            <person name="Baker S.E."/>
            <person name="Pisabarro A.G."/>
            <person name="Walton J.D."/>
            <person name="Blanchette R.A."/>
            <person name="Henrissat B."/>
            <person name="Martin F."/>
            <person name="Cullen D."/>
            <person name="Hibbett D.S."/>
            <person name="Grigoriev I.V."/>
        </authorList>
    </citation>
    <scope>NUCLEOTIDE SEQUENCE [LARGE SCALE GENOMIC DNA]</scope>
    <source>
        <strain evidence="3">MUCL 33604</strain>
    </source>
</reference>
<proteinExistence type="predicted"/>
<gene>
    <name evidence="2" type="ORF">JAAARDRAFT_42474</name>
</gene>
<name>A0A067P854_9AGAM</name>
<organism evidence="2 3">
    <name type="scientific">Jaapia argillacea MUCL 33604</name>
    <dbReference type="NCBI Taxonomy" id="933084"/>
    <lineage>
        <taxon>Eukaryota</taxon>
        <taxon>Fungi</taxon>
        <taxon>Dikarya</taxon>
        <taxon>Basidiomycota</taxon>
        <taxon>Agaricomycotina</taxon>
        <taxon>Agaricomycetes</taxon>
        <taxon>Agaricomycetidae</taxon>
        <taxon>Jaapiales</taxon>
        <taxon>Jaapiaceae</taxon>
        <taxon>Jaapia</taxon>
    </lineage>
</organism>
<keyword evidence="1" id="KW-0472">Membrane</keyword>
<feature type="transmembrane region" description="Helical" evidence="1">
    <location>
        <begin position="6"/>
        <end position="25"/>
    </location>
</feature>
<dbReference type="HOGENOM" id="CLU_2015606_0_0_1"/>
<dbReference type="Proteomes" id="UP000027265">
    <property type="component" value="Unassembled WGS sequence"/>
</dbReference>
<sequence>MRAGAVGGAVIGVPIVSLELLYRRLMYGSAEERKNATGDKQGTSCWSYISERLKRLVRSTCDGTLVALVGFCILRAAGYEGMLDPLHAVRVGAVGGVVICGSIMSIEWVAIALWCPIAACFCW</sequence>
<protein>
    <submittedName>
        <fullName evidence="2">Uncharacterized protein</fullName>
    </submittedName>
</protein>
<accession>A0A067P854</accession>
<keyword evidence="1" id="KW-1133">Transmembrane helix</keyword>
<dbReference type="EMBL" id="KL197769">
    <property type="protein sequence ID" value="KDQ49980.1"/>
    <property type="molecule type" value="Genomic_DNA"/>
</dbReference>
<feature type="transmembrane region" description="Helical" evidence="1">
    <location>
        <begin position="89"/>
        <end position="122"/>
    </location>
</feature>
<keyword evidence="3" id="KW-1185">Reference proteome</keyword>
<keyword evidence="1" id="KW-0812">Transmembrane</keyword>
<evidence type="ECO:0000313" key="2">
    <source>
        <dbReference type="EMBL" id="KDQ49980.1"/>
    </source>
</evidence>
<evidence type="ECO:0000256" key="1">
    <source>
        <dbReference type="SAM" id="Phobius"/>
    </source>
</evidence>
<feature type="transmembrane region" description="Helical" evidence="1">
    <location>
        <begin position="56"/>
        <end position="77"/>
    </location>
</feature>
<dbReference type="AlphaFoldDB" id="A0A067P854"/>
<dbReference type="InParanoid" id="A0A067P854"/>